<organism evidence="5 6">
    <name type="scientific">Lasallia pustulata</name>
    <dbReference type="NCBI Taxonomy" id="136370"/>
    <lineage>
        <taxon>Eukaryota</taxon>
        <taxon>Fungi</taxon>
        <taxon>Dikarya</taxon>
        <taxon>Ascomycota</taxon>
        <taxon>Pezizomycotina</taxon>
        <taxon>Lecanoromycetes</taxon>
        <taxon>OSLEUM clade</taxon>
        <taxon>Umbilicariomycetidae</taxon>
        <taxon>Umbilicariales</taxon>
        <taxon>Umbilicariaceae</taxon>
        <taxon>Lasallia</taxon>
    </lineage>
</organism>
<name>A0A5M8PIN5_9LECA</name>
<dbReference type="Pfam" id="PF00406">
    <property type="entry name" value="ADK"/>
    <property type="match status" value="1"/>
</dbReference>
<dbReference type="CDD" id="cd01428">
    <property type="entry name" value="ADK"/>
    <property type="match status" value="1"/>
</dbReference>
<evidence type="ECO:0000256" key="2">
    <source>
        <dbReference type="ARBA" id="ARBA00022741"/>
    </source>
</evidence>
<dbReference type="InterPro" id="IPR027417">
    <property type="entry name" value="P-loop_NTPase"/>
</dbReference>
<protein>
    <submittedName>
        <fullName evidence="5">Uridylate kinase</fullName>
    </submittedName>
</protein>
<accession>A0A5M8PIN5</accession>
<dbReference type="PROSITE" id="PS00113">
    <property type="entry name" value="ADENYLATE_KINASE"/>
    <property type="match status" value="1"/>
</dbReference>
<evidence type="ECO:0000256" key="3">
    <source>
        <dbReference type="ARBA" id="ARBA00022777"/>
    </source>
</evidence>
<evidence type="ECO:0000256" key="1">
    <source>
        <dbReference type="ARBA" id="ARBA00022679"/>
    </source>
</evidence>
<keyword evidence="3 4" id="KW-0418">Kinase</keyword>
<dbReference type="GO" id="GO:0019205">
    <property type="term" value="F:nucleobase-containing compound kinase activity"/>
    <property type="evidence" value="ECO:0007669"/>
    <property type="project" value="InterPro"/>
</dbReference>
<dbReference type="OrthoDB" id="442176at2759"/>
<comment type="similarity">
    <text evidence="4">Belongs to the adenylate kinase family.</text>
</comment>
<dbReference type="PANTHER" id="PTHR23359">
    <property type="entry name" value="NUCLEOTIDE KINASE"/>
    <property type="match status" value="1"/>
</dbReference>
<evidence type="ECO:0000313" key="5">
    <source>
        <dbReference type="EMBL" id="KAA6408644.1"/>
    </source>
</evidence>
<keyword evidence="1 4" id="KW-0808">Transferase</keyword>
<gene>
    <name evidence="5" type="ORF">FRX48_07726</name>
</gene>
<dbReference type="PRINTS" id="PR00094">
    <property type="entry name" value="ADENYLTKNASE"/>
</dbReference>
<dbReference type="EMBL" id="VXIT01000013">
    <property type="protein sequence ID" value="KAA6408644.1"/>
    <property type="molecule type" value="Genomic_DNA"/>
</dbReference>
<proteinExistence type="inferred from homology"/>
<sequence length="214" mass="23671">MALSTSPDLTKAQHTADIKAAEVVCVLGGPGVGKGTQCSRLAQDLDVVHISVGDVLRRQREGPSDFGNLIDKQMREGSLVPAGIVIAALESEIVANLNAHKKRFLIDGFPRNTEQASILEDKVGQCKAALYFDCSKETMLKRVLRRAETSGRVDDNVDTFEKRYQGFLDDSTPVLGFFQSRDKFIKIDCEPPLEEIYDDLQKIVHDIFTAMEPS</sequence>
<dbReference type="SUPFAM" id="SSF52540">
    <property type="entry name" value="P-loop containing nucleoside triphosphate hydrolases"/>
    <property type="match status" value="1"/>
</dbReference>
<dbReference type="Gene3D" id="3.40.50.300">
    <property type="entry name" value="P-loop containing nucleotide triphosphate hydrolases"/>
    <property type="match status" value="1"/>
</dbReference>
<dbReference type="GO" id="GO:0005524">
    <property type="term" value="F:ATP binding"/>
    <property type="evidence" value="ECO:0007669"/>
    <property type="project" value="InterPro"/>
</dbReference>
<dbReference type="Proteomes" id="UP000324767">
    <property type="component" value="Unassembled WGS sequence"/>
</dbReference>
<dbReference type="HAMAP" id="MF_00235">
    <property type="entry name" value="Adenylate_kinase_Adk"/>
    <property type="match status" value="1"/>
</dbReference>
<comment type="caution">
    <text evidence="5">The sequence shown here is derived from an EMBL/GenBank/DDBJ whole genome shotgun (WGS) entry which is preliminary data.</text>
</comment>
<dbReference type="InterPro" id="IPR033690">
    <property type="entry name" value="Adenylat_kinase_CS"/>
</dbReference>
<keyword evidence="2" id="KW-0547">Nucleotide-binding</keyword>
<evidence type="ECO:0000313" key="6">
    <source>
        <dbReference type="Proteomes" id="UP000324767"/>
    </source>
</evidence>
<evidence type="ECO:0000256" key="4">
    <source>
        <dbReference type="RuleBase" id="RU003330"/>
    </source>
</evidence>
<reference evidence="5 6" key="1">
    <citation type="submission" date="2019-09" db="EMBL/GenBank/DDBJ databases">
        <title>The hologenome of the rock-dwelling lichen Lasallia pustulata.</title>
        <authorList>
            <person name="Greshake Tzovaras B."/>
            <person name="Segers F."/>
            <person name="Bicker A."/>
            <person name="Dal Grande F."/>
            <person name="Otte J."/>
            <person name="Hankeln T."/>
            <person name="Schmitt I."/>
            <person name="Ebersberger I."/>
        </authorList>
    </citation>
    <scope>NUCLEOTIDE SEQUENCE [LARGE SCALE GENOMIC DNA]</scope>
    <source>
        <strain evidence="5">A1-1</strain>
    </source>
</reference>
<dbReference type="GO" id="GO:0006139">
    <property type="term" value="P:nucleobase-containing compound metabolic process"/>
    <property type="evidence" value="ECO:0007669"/>
    <property type="project" value="InterPro"/>
</dbReference>
<dbReference type="AlphaFoldDB" id="A0A5M8PIN5"/>
<dbReference type="InterPro" id="IPR000850">
    <property type="entry name" value="Adenylat/UMP-CMP_kin"/>
</dbReference>